<dbReference type="EMBL" id="JAANYN010000001">
    <property type="protein sequence ID" value="NHE55600.1"/>
    <property type="molecule type" value="Genomic_DNA"/>
</dbReference>
<dbReference type="Pfam" id="PF11721">
    <property type="entry name" value="Malectin"/>
    <property type="match status" value="2"/>
</dbReference>
<dbReference type="NCBIfam" id="TIGR04183">
    <property type="entry name" value="Por_Secre_tail"/>
    <property type="match status" value="1"/>
</dbReference>
<evidence type="ECO:0000256" key="3">
    <source>
        <dbReference type="ARBA" id="ARBA00022692"/>
    </source>
</evidence>
<keyword evidence="7" id="KW-0472">Membrane</keyword>
<feature type="domain" description="Malectin" evidence="11">
    <location>
        <begin position="465"/>
        <end position="573"/>
    </location>
</feature>
<evidence type="ECO:0000256" key="10">
    <source>
        <dbReference type="SAM" id="MobiDB-lite"/>
    </source>
</evidence>
<evidence type="ECO:0000256" key="8">
    <source>
        <dbReference type="ARBA" id="ARBA00023180"/>
    </source>
</evidence>
<comment type="subcellular location">
    <subcellularLocation>
        <location evidence="1">Endoplasmic reticulum membrane</location>
        <topology evidence="1">Single-pass type I membrane protein</topology>
    </subcellularLocation>
</comment>
<name>A0ABX0H2E9_9BACT</name>
<dbReference type="InterPro" id="IPR021720">
    <property type="entry name" value="Malectin_dom"/>
</dbReference>
<evidence type="ECO:0000256" key="2">
    <source>
        <dbReference type="ARBA" id="ARBA00009141"/>
    </source>
</evidence>
<dbReference type="Gene3D" id="2.60.120.430">
    <property type="entry name" value="Galactose-binding lectin"/>
    <property type="match status" value="2"/>
</dbReference>
<keyword evidence="6" id="KW-1133">Transmembrane helix</keyword>
<organism evidence="12 13">
    <name type="scientific">Cyclobacterium plantarum</name>
    <dbReference type="NCBI Taxonomy" id="2716263"/>
    <lineage>
        <taxon>Bacteria</taxon>
        <taxon>Pseudomonadati</taxon>
        <taxon>Bacteroidota</taxon>
        <taxon>Cytophagia</taxon>
        <taxon>Cytophagales</taxon>
        <taxon>Cyclobacteriaceae</taxon>
        <taxon>Cyclobacterium</taxon>
    </lineage>
</organism>
<evidence type="ECO:0000313" key="12">
    <source>
        <dbReference type="EMBL" id="NHE55600.1"/>
    </source>
</evidence>
<keyword evidence="9" id="KW-0119">Carbohydrate metabolism</keyword>
<dbReference type="PANTHER" id="PTHR13460:SF0">
    <property type="entry name" value="MALECTIN"/>
    <property type="match status" value="1"/>
</dbReference>
<keyword evidence="4" id="KW-0732">Signal</keyword>
<dbReference type="Gene3D" id="2.60.40.10">
    <property type="entry name" value="Immunoglobulins"/>
    <property type="match status" value="1"/>
</dbReference>
<evidence type="ECO:0000259" key="11">
    <source>
        <dbReference type="Pfam" id="PF11721"/>
    </source>
</evidence>
<evidence type="ECO:0000256" key="1">
    <source>
        <dbReference type="ARBA" id="ARBA00004115"/>
    </source>
</evidence>
<protein>
    <submittedName>
        <fullName evidence="12">T9SS type A sorting domain-containing protein</fullName>
    </submittedName>
</protein>
<dbReference type="PANTHER" id="PTHR13460">
    <property type="match status" value="1"/>
</dbReference>
<feature type="domain" description="Malectin" evidence="11">
    <location>
        <begin position="632"/>
        <end position="736"/>
    </location>
</feature>
<gene>
    <name evidence="12" type="ORF">G9Q97_02100</name>
</gene>
<dbReference type="Pfam" id="PF17957">
    <property type="entry name" value="Big_7"/>
    <property type="match status" value="1"/>
</dbReference>
<comment type="similarity">
    <text evidence="2">Belongs to the malectin family.</text>
</comment>
<proteinExistence type="inferred from homology"/>
<dbReference type="InterPro" id="IPR026444">
    <property type="entry name" value="Secre_tail"/>
</dbReference>
<dbReference type="SUPFAM" id="SSF49785">
    <property type="entry name" value="Galactose-binding domain-like"/>
    <property type="match status" value="1"/>
</dbReference>
<keyword evidence="8" id="KW-0325">Glycoprotein</keyword>
<dbReference type="Proteomes" id="UP000649799">
    <property type="component" value="Unassembled WGS sequence"/>
</dbReference>
<keyword evidence="3" id="KW-0812">Transmembrane</keyword>
<feature type="region of interest" description="Disordered" evidence="10">
    <location>
        <begin position="79"/>
        <end position="103"/>
    </location>
</feature>
<keyword evidence="13" id="KW-1185">Reference proteome</keyword>
<accession>A0ABX0H2E9</accession>
<evidence type="ECO:0000256" key="9">
    <source>
        <dbReference type="ARBA" id="ARBA00023277"/>
    </source>
</evidence>
<dbReference type="Gene3D" id="2.60.120.200">
    <property type="match status" value="1"/>
</dbReference>
<dbReference type="InterPro" id="IPR013783">
    <property type="entry name" value="Ig-like_fold"/>
</dbReference>
<evidence type="ECO:0000256" key="7">
    <source>
        <dbReference type="ARBA" id="ARBA00023136"/>
    </source>
</evidence>
<sequence length="860" mass="95498">MKKTANECTATRMGLKRGVLGCAFLMFFTTMAISSDIISVNKFNYGINHSSIYLNQDTVPTNALGEKLWSAGHENGTQEEWIQNGGGGEYNTGSGNSSVSSEAARSGNHSLKMSINTTNGGGHGTRNYRWSEIADHKDLIFTQYFYFPNRIDFDPNNNWFNLIQTKGVKFAPGGAGTGPDQINNPHFVLGLDVRGGAGSGGANFLSLADLQKFWGGQSNVSWKAPVGVDLPVRRWVKIQMRIIQDRGDKGRVLVWQDDTLIIDTKFRNTLRPEVDQNMLSINAYADKTFPNVTNIYLDDLSINLPGAPGVEKEPVPLLEPEVSIIEPKNEFTFTEGETVKIETEVSTDPSLEIAQVEFFSNGSLLGASDALPHDYTLSNLSEGTYKVKAKVWDSKGSVNESEEIRLIVLAKEEEIIEEPVVVPDEITQLPSDSGLNYSFGSNENVIFEEAVFMSDPGSEVVFGTSYTFTNIDASGTKLYQQERNSPDLRLKVPLDNGIYTVVTYHNELWFGKNGPSAIAGRRVFSIQLEEELVKENFDLYRESNNEPTQLVFENIEVVDGYLDIRMLATNNRATLSGLSVFPQVGQDGKPGPIQNDFQMALNTGAGESTVFGNNEFKAEIGSFNYFNSKTIYADVNASKDVLFQTERHGLNLIYKIPVPNGTYEVKTYHNELWYGKRGPRASAGNRVFSISLEGKIVKNNLDLFLENNNQPLELVFEEVEVNDGILELKLQASANRATISGLAISGRISATSSNLRLGQTELDSGLLNEDIKGKEPEVLISLYPNPAVDQIYLEGDAENFQQFLIHDSLGNLMFQFDPLNLQRENDRYLIPLNGFKEGVYLISVLKKDNSVERLRFMIIS</sequence>
<evidence type="ECO:0000256" key="6">
    <source>
        <dbReference type="ARBA" id="ARBA00022989"/>
    </source>
</evidence>
<dbReference type="InterPro" id="IPR039155">
    <property type="entry name" value="MLEC"/>
</dbReference>
<evidence type="ECO:0000313" key="13">
    <source>
        <dbReference type="Proteomes" id="UP000649799"/>
    </source>
</evidence>
<comment type="caution">
    <text evidence="12">The sequence shown here is derived from an EMBL/GenBank/DDBJ whole genome shotgun (WGS) entry which is preliminary data.</text>
</comment>
<evidence type="ECO:0000256" key="4">
    <source>
        <dbReference type="ARBA" id="ARBA00022729"/>
    </source>
</evidence>
<evidence type="ECO:0000256" key="5">
    <source>
        <dbReference type="ARBA" id="ARBA00022824"/>
    </source>
</evidence>
<reference evidence="12 13" key="1">
    <citation type="submission" date="2020-03" db="EMBL/GenBank/DDBJ databases">
        <title>Cyclobacterium plantarum sp. nov., a marine bacterium isolated from a coastal-marine wetland.</title>
        <authorList>
            <person name="Sanchez-Porro C."/>
            <person name="Ventosa A."/>
            <person name="Amoozegar M."/>
        </authorList>
    </citation>
    <scope>NUCLEOTIDE SEQUENCE [LARGE SCALE GENOMIC DNA]</scope>
    <source>
        <strain evidence="12 13">GBPx2</strain>
    </source>
</reference>
<dbReference type="RefSeq" id="WP_166142641.1">
    <property type="nucleotide sequence ID" value="NZ_JAANYN010000001.1"/>
</dbReference>
<dbReference type="InterPro" id="IPR008979">
    <property type="entry name" value="Galactose-bd-like_sf"/>
</dbReference>
<keyword evidence="5" id="KW-0256">Endoplasmic reticulum</keyword>